<dbReference type="PANTHER" id="PTHR37807">
    <property type="entry name" value="OS07G0160300 PROTEIN"/>
    <property type="match status" value="1"/>
</dbReference>
<evidence type="ECO:0000313" key="2">
    <source>
        <dbReference type="Proteomes" id="UP001494902"/>
    </source>
</evidence>
<dbReference type="Proteomes" id="UP001494902">
    <property type="component" value="Unassembled WGS sequence"/>
</dbReference>
<dbReference type="PANTHER" id="PTHR37807:SF3">
    <property type="entry name" value="OS07G0160300 PROTEIN"/>
    <property type="match status" value="1"/>
</dbReference>
<gene>
    <name evidence="1" type="ORF">WIS52_08360</name>
</gene>
<evidence type="ECO:0000313" key="1">
    <source>
        <dbReference type="EMBL" id="MEQ3550480.1"/>
    </source>
</evidence>
<comment type="caution">
    <text evidence="1">The sequence shown here is derived from an EMBL/GenBank/DDBJ whole genome shotgun (WGS) entry which is preliminary data.</text>
</comment>
<proteinExistence type="predicted"/>
<protein>
    <submittedName>
        <fullName evidence="1">AAA family ATPase</fullName>
    </submittedName>
</protein>
<dbReference type="SUPFAM" id="SSF52540">
    <property type="entry name" value="P-loop containing nucleoside triphosphate hydrolases"/>
    <property type="match status" value="1"/>
</dbReference>
<dbReference type="EMBL" id="JBEDNQ010000003">
    <property type="protein sequence ID" value="MEQ3550480.1"/>
    <property type="molecule type" value="Genomic_DNA"/>
</dbReference>
<name>A0ABV1K7M2_9PSEU</name>
<dbReference type="Gene3D" id="3.40.50.300">
    <property type="entry name" value="P-loop containing nucleotide triphosphate hydrolases"/>
    <property type="match status" value="1"/>
</dbReference>
<keyword evidence="2" id="KW-1185">Reference proteome</keyword>
<accession>A0ABV1K7M2</accession>
<dbReference type="RefSeq" id="WP_349297561.1">
    <property type="nucleotide sequence ID" value="NZ_JBEDNQ010000003.1"/>
</dbReference>
<organism evidence="1 2">
    <name type="scientific">Pseudonocardia nematodicida</name>
    <dbReference type="NCBI Taxonomy" id="1206997"/>
    <lineage>
        <taxon>Bacteria</taxon>
        <taxon>Bacillati</taxon>
        <taxon>Actinomycetota</taxon>
        <taxon>Actinomycetes</taxon>
        <taxon>Pseudonocardiales</taxon>
        <taxon>Pseudonocardiaceae</taxon>
        <taxon>Pseudonocardia</taxon>
    </lineage>
</organism>
<dbReference type="InterPro" id="IPR027417">
    <property type="entry name" value="P-loop_NTPase"/>
</dbReference>
<dbReference type="Pfam" id="PF13671">
    <property type="entry name" value="AAA_33"/>
    <property type="match status" value="1"/>
</dbReference>
<reference evidence="1 2" key="1">
    <citation type="submission" date="2024-03" db="EMBL/GenBank/DDBJ databases">
        <title>Draft genome sequence of Pseudonocardia nematodicida JCM 31783.</title>
        <authorList>
            <person name="Butdee W."/>
            <person name="Duangmal K."/>
        </authorList>
    </citation>
    <scope>NUCLEOTIDE SEQUENCE [LARGE SCALE GENOMIC DNA]</scope>
    <source>
        <strain evidence="1 2">JCM 31783</strain>
    </source>
</reference>
<sequence length="180" mass="19474">MDSSPGALIVVGGLPGTGKSSIARAYVAATGAAYLRIDTIEQTLINSTEVRQPLGPVGYEVGYALAAEQLRAGTRRVLVDSVNPLLVTRERWRAVGSASGSVVVEIEVVCSDPVEHQRRVESRSTDIAGLRLPTWREVQSRVYQDWDRTPMTVDTALHSVGQCAELISREVDRSLGRGSE</sequence>